<evidence type="ECO:0000313" key="1">
    <source>
        <dbReference type="EMBL" id="DAF60630.1"/>
    </source>
</evidence>
<organism evidence="1">
    <name type="scientific">Siphoviridae sp. ctw757</name>
    <dbReference type="NCBI Taxonomy" id="2827969"/>
    <lineage>
        <taxon>Viruses</taxon>
        <taxon>Duplodnaviria</taxon>
        <taxon>Heunggongvirae</taxon>
        <taxon>Uroviricota</taxon>
        <taxon>Caudoviricetes</taxon>
    </lineage>
</organism>
<accession>A0A8S5TBK8</accession>
<reference evidence="1" key="1">
    <citation type="journal article" date="2021" name="Proc. Natl. Acad. Sci. U.S.A.">
        <title>A Catalog of Tens of Thousands of Viruses from Human Metagenomes Reveals Hidden Associations with Chronic Diseases.</title>
        <authorList>
            <person name="Tisza M.J."/>
            <person name="Buck C.B."/>
        </authorList>
    </citation>
    <scope>NUCLEOTIDE SEQUENCE</scope>
    <source>
        <strain evidence="1">Ctw757</strain>
    </source>
</reference>
<sequence>MCICLRNPNKHGVFHCRIPCLSLSLSLFICM</sequence>
<dbReference type="EMBL" id="BK032791">
    <property type="protein sequence ID" value="DAF60630.1"/>
    <property type="molecule type" value="Genomic_DNA"/>
</dbReference>
<proteinExistence type="predicted"/>
<protein>
    <submittedName>
        <fullName evidence="1">Uncharacterized protein</fullName>
    </submittedName>
</protein>
<name>A0A8S5TBK8_9CAUD</name>